<name>A0A9P7W5H1_9AGAR</name>
<protein>
    <submittedName>
        <fullName evidence="1">Uncharacterized protein</fullName>
    </submittedName>
</protein>
<dbReference type="AlphaFoldDB" id="A0A9P7W5H1"/>
<evidence type="ECO:0000313" key="1">
    <source>
        <dbReference type="EMBL" id="KAG7452949.1"/>
    </source>
</evidence>
<dbReference type="GeneID" id="66113061"/>
<dbReference type="RefSeq" id="XP_043046449.1">
    <property type="nucleotide sequence ID" value="XM_043190764.1"/>
</dbReference>
<reference evidence="1" key="1">
    <citation type="submission" date="2020-11" db="EMBL/GenBank/DDBJ databases">
        <title>Adaptations for nitrogen fixation in a non-lichenized fungal sporocarp promotes dispersal by wood-feeding termites.</title>
        <authorList>
            <consortium name="DOE Joint Genome Institute"/>
            <person name="Koch R.A."/>
            <person name="Yoon G."/>
            <person name="Arayal U."/>
            <person name="Lail K."/>
            <person name="Amirebrahimi M."/>
            <person name="Labutti K."/>
            <person name="Lipzen A."/>
            <person name="Riley R."/>
            <person name="Barry K."/>
            <person name="Henrissat B."/>
            <person name="Grigoriev I.V."/>
            <person name="Herr J.R."/>
            <person name="Aime M.C."/>
        </authorList>
    </citation>
    <scope>NUCLEOTIDE SEQUENCE</scope>
    <source>
        <strain evidence="1">MCA 3950</strain>
    </source>
</reference>
<keyword evidence="2" id="KW-1185">Reference proteome</keyword>
<evidence type="ECO:0000313" key="2">
    <source>
        <dbReference type="Proteomes" id="UP000812287"/>
    </source>
</evidence>
<organism evidence="1 2">
    <name type="scientific">Guyanagaster necrorhizus</name>
    <dbReference type="NCBI Taxonomy" id="856835"/>
    <lineage>
        <taxon>Eukaryota</taxon>
        <taxon>Fungi</taxon>
        <taxon>Dikarya</taxon>
        <taxon>Basidiomycota</taxon>
        <taxon>Agaricomycotina</taxon>
        <taxon>Agaricomycetes</taxon>
        <taxon>Agaricomycetidae</taxon>
        <taxon>Agaricales</taxon>
        <taxon>Marasmiineae</taxon>
        <taxon>Physalacriaceae</taxon>
        <taxon>Guyanagaster</taxon>
    </lineage>
</organism>
<dbReference type="Proteomes" id="UP000812287">
    <property type="component" value="Unassembled WGS sequence"/>
</dbReference>
<dbReference type="OrthoDB" id="10669427at2759"/>
<dbReference type="EMBL" id="MU250523">
    <property type="protein sequence ID" value="KAG7452949.1"/>
    <property type="molecule type" value="Genomic_DNA"/>
</dbReference>
<accession>A0A9P7W5H1</accession>
<proteinExistence type="predicted"/>
<sequence length="436" mass="48784">MPFVGIQELTTCNRALENVSILQEGTREICEVVNSWGGMLRSGQLDTNTQKLRRQDRTSNVVSCSIEWPVPQSHPKLANCWPRSWMFPGGICWSQVLTDCFCDKHDTLRRHHLAHCIRMACTSPPWEARARKLADQIGTRFNLKPAGSVATPNLPLFSGLPSSPIVFFISFTDSPADAYCGLCFRRISRTAKPQSARVAPSPFAPRHCTLQPRQAGVTPSRGNHGCHDNMGSDCDGLSVSIWKYQEAWRTWSNAAAILTHPAHFQNSAGVRMSKLPSRTCEDTIFHSTTDMAIKVNNPAYQLDGYFQSSPPIQACSGAASQKPARTRNERKDILHQHKFHPIALWVTCRGREISILSPSQRVPGPDQREEPVHEETPPCYPILFVTLPYSGLLPIVIVLLSLSFWHPFITDSIPSSLRPQERADKAKQNLLNSWNT</sequence>
<comment type="caution">
    <text evidence="1">The sequence shown here is derived from an EMBL/GenBank/DDBJ whole genome shotgun (WGS) entry which is preliminary data.</text>
</comment>
<gene>
    <name evidence="1" type="ORF">BT62DRAFT_998966</name>
</gene>